<dbReference type="InterPro" id="IPR042463">
    <property type="entry name" value="HNOB_dom_associated_sf"/>
</dbReference>
<dbReference type="SUPFAM" id="SSF55073">
    <property type="entry name" value="Nucleotide cyclase"/>
    <property type="match status" value="1"/>
</dbReference>
<evidence type="ECO:0000313" key="5">
    <source>
        <dbReference type="EMBL" id="NHQ75369.1"/>
    </source>
</evidence>
<dbReference type="RefSeq" id="WP_167198470.1">
    <property type="nucleotide sequence ID" value="NZ_JAAORB010000031.1"/>
</dbReference>
<reference evidence="5" key="1">
    <citation type="submission" date="2020-03" db="EMBL/GenBank/DDBJ databases">
        <title>Roseovarius gahaiensis sp. nov., isolated from Gahai Saline Lake, China.</title>
        <authorList>
            <person name="Sun X."/>
        </authorList>
    </citation>
    <scope>NUCLEOTIDE SEQUENCE</scope>
    <source>
        <strain evidence="5">GH877</strain>
    </source>
</reference>
<accession>A0A967BDY1</accession>
<evidence type="ECO:0000259" key="4">
    <source>
        <dbReference type="PROSITE" id="PS50887"/>
    </source>
</evidence>
<dbReference type="Pfam" id="PF07701">
    <property type="entry name" value="HNOBA"/>
    <property type="match status" value="1"/>
</dbReference>
<dbReference type="EMBL" id="JAAORB010000031">
    <property type="protein sequence ID" value="NHQ75369.1"/>
    <property type="molecule type" value="Genomic_DNA"/>
</dbReference>
<dbReference type="CDD" id="cd01949">
    <property type="entry name" value="GGDEF"/>
    <property type="match status" value="1"/>
</dbReference>
<keyword evidence="3" id="KW-0141">cGMP biosynthesis</keyword>
<evidence type="ECO:0000256" key="2">
    <source>
        <dbReference type="ARBA" id="ARBA00022741"/>
    </source>
</evidence>
<dbReference type="PROSITE" id="PS50887">
    <property type="entry name" value="GGDEF"/>
    <property type="match status" value="1"/>
</dbReference>
<proteinExistence type="predicted"/>
<dbReference type="InterPro" id="IPR043128">
    <property type="entry name" value="Rev_trsase/Diguanyl_cyclase"/>
</dbReference>
<dbReference type="InterPro" id="IPR029787">
    <property type="entry name" value="Nucleotide_cyclase"/>
</dbReference>
<comment type="caution">
    <text evidence="5">The sequence shown here is derived from an EMBL/GenBank/DDBJ whole genome shotgun (WGS) entry which is preliminary data.</text>
</comment>
<dbReference type="GO" id="GO:0000166">
    <property type="term" value="F:nucleotide binding"/>
    <property type="evidence" value="ECO:0007669"/>
    <property type="project" value="UniProtKB-KW"/>
</dbReference>
<dbReference type="Pfam" id="PF00990">
    <property type="entry name" value="GGDEF"/>
    <property type="match status" value="1"/>
</dbReference>
<dbReference type="NCBIfam" id="TIGR00254">
    <property type="entry name" value="GGDEF"/>
    <property type="match status" value="1"/>
</dbReference>
<dbReference type="AlphaFoldDB" id="A0A967BDY1"/>
<dbReference type="PANTHER" id="PTHR46663">
    <property type="entry name" value="DIGUANYLATE CYCLASE DGCT-RELATED"/>
    <property type="match status" value="1"/>
</dbReference>
<sequence length="338" mass="36528">MKVRHEFCSIAPVLDRLCPMHAVLDRHGQVVHAGPTLVKVLPDQVVVGQTVFDLFKIRRPLCDGSMLALLRLSGSKLHLSMRAPPHTDLKGVLVPLHGPQPENGCGHAVLNLSLGISVQEAVRDFSLTSGDFAVTDPTVEMLYLIEAKSAAMDASRKLNQRLQGAKVAAEEQAFTDTLTGLKNRRALDAILARLIANEQDFALLQIDLDYFKAVNDGLGHAAGDHVLQVVAAAMVDETRKVDTVARTGGDEFVIILTGVTDAAKVGDIAARLIARIKRPVTFQGQPCQISASIGAALTCDYDVPLVSRLIEDADHALYAAKHRGRGRYVVFNPRDGLD</sequence>
<evidence type="ECO:0000256" key="3">
    <source>
        <dbReference type="ARBA" id="ARBA00023293"/>
    </source>
</evidence>
<protein>
    <recommendedName>
        <fullName evidence="1">guanylate cyclase</fullName>
        <ecNumber evidence="1">4.6.1.2</ecNumber>
    </recommendedName>
</protein>
<dbReference type="Gene3D" id="3.30.450.260">
    <property type="entry name" value="Haem NO binding associated domain"/>
    <property type="match status" value="1"/>
</dbReference>
<dbReference type="InterPro" id="IPR052163">
    <property type="entry name" value="DGC-Regulatory_Protein"/>
</dbReference>
<dbReference type="InterPro" id="IPR011645">
    <property type="entry name" value="HNOB_dom_associated"/>
</dbReference>
<dbReference type="GO" id="GO:0004383">
    <property type="term" value="F:guanylate cyclase activity"/>
    <property type="evidence" value="ECO:0007669"/>
    <property type="project" value="UniProtKB-EC"/>
</dbReference>
<dbReference type="SMART" id="SM00267">
    <property type="entry name" value="GGDEF"/>
    <property type="match status" value="1"/>
</dbReference>
<dbReference type="Gene3D" id="3.30.70.270">
    <property type="match status" value="1"/>
</dbReference>
<organism evidence="5 6">
    <name type="scientific">Roseovarius gahaiensis</name>
    <dbReference type="NCBI Taxonomy" id="2716691"/>
    <lineage>
        <taxon>Bacteria</taxon>
        <taxon>Pseudomonadati</taxon>
        <taxon>Pseudomonadota</taxon>
        <taxon>Alphaproteobacteria</taxon>
        <taxon>Rhodobacterales</taxon>
        <taxon>Roseobacteraceae</taxon>
        <taxon>Roseovarius</taxon>
    </lineage>
</organism>
<dbReference type="InterPro" id="IPR000160">
    <property type="entry name" value="GGDEF_dom"/>
</dbReference>
<dbReference type="EC" id="4.6.1.2" evidence="1"/>
<name>A0A967BDY1_9RHOB</name>
<dbReference type="Proteomes" id="UP000639775">
    <property type="component" value="Unassembled WGS sequence"/>
</dbReference>
<feature type="domain" description="GGDEF" evidence="4">
    <location>
        <begin position="199"/>
        <end position="333"/>
    </location>
</feature>
<dbReference type="PANTHER" id="PTHR46663:SF2">
    <property type="entry name" value="GGDEF DOMAIN-CONTAINING PROTEIN"/>
    <property type="match status" value="1"/>
</dbReference>
<keyword evidence="6" id="KW-1185">Reference proteome</keyword>
<evidence type="ECO:0000256" key="1">
    <source>
        <dbReference type="ARBA" id="ARBA00012202"/>
    </source>
</evidence>
<dbReference type="FunFam" id="3.30.70.270:FF:000001">
    <property type="entry name" value="Diguanylate cyclase domain protein"/>
    <property type="match status" value="1"/>
</dbReference>
<evidence type="ECO:0000313" key="6">
    <source>
        <dbReference type="Proteomes" id="UP000639775"/>
    </source>
</evidence>
<gene>
    <name evidence="5" type="ORF">HAT86_12995</name>
</gene>
<keyword evidence="2" id="KW-0547">Nucleotide-binding</keyword>